<dbReference type="InterPro" id="IPR029476">
    <property type="entry name" value="DNase_NucA_NucB"/>
</dbReference>
<evidence type="ECO:0000313" key="2">
    <source>
        <dbReference type="EMBL" id="ARZ65922.1"/>
    </source>
</evidence>
<reference evidence="2 3" key="1">
    <citation type="submission" date="2017-06" db="EMBL/GenBank/DDBJ databases">
        <title>Streptomyces albireticuli Genome sequencing and assembly.</title>
        <authorList>
            <person name="Wang Y."/>
            <person name="Du B."/>
            <person name="Ding Y."/>
            <person name="Liu H."/>
            <person name="Hou Q."/>
            <person name="Liu K."/>
            <person name="Yao L."/>
            <person name="Wang C."/>
        </authorList>
    </citation>
    <scope>NUCLEOTIDE SEQUENCE [LARGE SCALE GENOMIC DNA]</scope>
    <source>
        <strain evidence="2 3">MDJK11</strain>
    </source>
</reference>
<dbReference type="EMBL" id="CP021744">
    <property type="protein sequence ID" value="ARZ65922.1"/>
    <property type="molecule type" value="Genomic_DNA"/>
</dbReference>
<sequence>MVLLGTALAGTAQAAPSDDRLEVSLTPVTAGAALAAGELKCPVPPPGNTSVWSRTHSCQTVNATVNVLRNGRPVGSAHFTVQHVMSLDINKTAWSETVRTTKARLVGNASGIRAVFGTTCGSGCKATPGLKPFTLGSSAPSARTAYQATVKRYTQRDSMSRYTFSLTKPGFTPGSLAYNSSVYRCDDKFYSKKPQFSKPPGCVFRTHPAVETNQRLLPYISENIRNVQSKGIHIGSPNYGRPLHRITDGKKIAANREAVCPARTKPPTNLPFPKPQCDEYPFASTKEGGTALAKPNRGTMWVPDKENQTQGGFLATFYRENRVLNGDPYYVYVGV</sequence>
<evidence type="ECO:0000259" key="1">
    <source>
        <dbReference type="Pfam" id="PF14040"/>
    </source>
</evidence>
<proteinExistence type="predicted"/>
<dbReference type="AlphaFoldDB" id="A0A1Z2KV49"/>
<dbReference type="KEGG" id="salj:SMD11_0256"/>
<name>A0A1Z2KV49_9ACTN</name>
<feature type="domain" description="Deoxyribonuclease NucA/NucB" evidence="1">
    <location>
        <begin position="247"/>
        <end position="331"/>
    </location>
</feature>
<evidence type="ECO:0000313" key="3">
    <source>
        <dbReference type="Proteomes" id="UP000195755"/>
    </source>
</evidence>
<dbReference type="Pfam" id="PF14040">
    <property type="entry name" value="DNase_NucA_NucB"/>
    <property type="match status" value="1"/>
</dbReference>
<gene>
    <name evidence="2" type="ORF">SMD11_0256</name>
</gene>
<protein>
    <recommendedName>
        <fullName evidence="1">Deoxyribonuclease NucA/NucB domain-containing protein</fullName>
    </recommendedName>
</protein>
<organism evidence="2 3">
    <name type="scientific">Streptomyces albireticuli</name>
    <dbReference type="NCBI Taxonomy" id="1940"/>
    <lineage>
        <taxon>Bacteria</taxon>
        <taxon>Bacillati</taxon>
        <taxon>Actinomycetota</taxon>
        <taxon>Actinomycetes</taxon>
        <taxon>Kitasatosporales</taxon>
        <taxon>Streptomycetaceae</taxon>
        <taxon>Streptomyces</taxon>
    </lineage>
</organism>
<dbReference type="Proteomes" id="UP000195755">
    <property type="component" value="Chromosome"/>
</dbReference>
<accession>A0A1Z2KV49</accession>